<sequence>MEDTLASTRAMDEPRTHTLEVEKLIMETILGDTAPEEEPANEASTDHTTETQGGEEEGESKEPRVYTNEFALCKLSFHGQKREIPAENVVIRSTSVEEFVDQIFTLVKPHLQRGVYFPEPDRPCWFENELPTKEDFGAFIQFKDTIQKRTWRLENVDEYMLLRWSKRLIYLQVYANSTNIHSRAMWDLVQMELFGVQPESKKATVSKELQDEQRLQSTIKKLQKFHQSYLVPRTDDAFELWARLVMQQPSKLKRDICFDSPPKELLANFVVVGKENPKKRSCTISGPAQRKHVEDGFGFEDEVLALRHTVSQIKDLVEMLDKRVELLEAKSRGFRQTEDGVPIKKRKQATVEDSEEVDEGGQEMGQENGEPPIDVASPLLKVEDNFDDPDPLIFEDMIVKEEYDEIESDG</sequence>
<dbReference type="Proteomes" id="UP000008820">
    <property type="component" value="Chromosome 3"/>
</dbReference>
<dbReference type="OrthoDB" id="7764090at2759"/>
<reference evidence="2 3" key="1">
    <citation type="submission" date="2017-06" db="EMBL/GenBank/DDBJ databases">
        <title>Aedes aegypti genome working group (AGWG) sequencing and assembly.</title>
        <authorList>
            <consortium name="Aedes aegypti Genome Working Group (AGWG)"/>
            <person name="Matthews B.J."/>
        </authorList>
    </citation>
    <scope>NUCLEOTIDE SEQUENCE [LARGE SCALE GENOMIC DNA]</scope>
    <source>
        <strain evidence="2 3">LVP_AGWG</strain>
    </source>
</reference>
<proteinExistence type="predicted"/>
<feature type="region of interest" description="Disordered" evidence="1">
    <location>
        <begin position="339"/>
        <end position="375"/>
    </location>
</feature>
<evidence type="ECO:0000313" key="3">
    <source>
        <dbReference type="Proteomes" id="UP000008820"/>
    </source>
</evidence>
<feature type="compositionally biased region" description="Acidic residues" evidence="1">
    <location>
        <begin position="352"/>
        <end position="361"/>
    </location>
</feature>
<name>A0A903UXU0_AEDAE</name>
<organism evidence="2 3">
    <name type="scientific">Aedes aegypti</name>
    <name type="common">Yellowfever mosquito</name>
    <name type="synonym">Culex aegypti</name>
    <dbReference type="NCBI Taxonomy" id="7159"/>
    <lineage>
        <taxon>Eukaryota</taxon>
        <taxon>Metazoa</taxon>
        <taxon>Ecdysozoa</taxon>
        <taxon>Arthropoda</taxon>
        <taxon>Hexapoda</taxon>
        <taxon>Insecta</taxon>
        <taxon>Pterygota</taxon>
        <taxon>Neoptera</taxon>
        <taxon>Endopterygota</taxon>
        <taxon>Diptera</taxon>
        <taxon>Nematocera</taxon>
        <taxon>Culicoidea</taxon>
        <taxon>Culicidae</taxon>
        <taxon>Culicinae</taxon>
        <taxon>Aedini</taxon>
        <taxon>Aedes</taxon>
        <taxon>Stegomyia</taxon>
    </lineage>
</organism>
<dbReference type="AlphaFoldDB" id="A0A903UXU0"/>
<gene>
    <name evidence="2" type="primary">5578946</name>
</gene>
<keyword evidence="3" id="KW-1185">Reference proteome</keyword>
<accession>A0A903UXU0</accession>
<feature type="region of interest" description="Disordered" evidence="1">
    <location>
        <begin position="26"/>
        <end position="63"/>
    </location>
</feature>
<evidence type="ECO:0000256" key="1">
    <source>
        <dbReference type="SAM" id="MobiDB-lite"/>
    </source>
</evidence>
<evidence type="ECO:0000313" key="2">
    <source>
        <dbReference type="EnsemblMetazoa" id="AAEL013921-PB"/>
    </source>
</evidence>
<protein>
    <submittedName>
        <fullName evidence="2">Uncharacterized protein</fullName>
    </submittedName>
</protein>
<reference evidence="2" key="2">
    <citation type="submission" date="2022-10" db="UniProtKB">
        <authorList>
            <consortium name="EnsemblMetazoa"/>
        </authorList>
    </citation>
    <scope>IDENTIFICATION</scope>
    <source>
        <strain evidence="2">LVP_AGWG</strain>
    </source>
</reference>
<dbReference type="EnsemblMetazoa" id="AAEL013921-RB">
    <property type="protein sequence ID" value="AAEL013921-PB"/>
    <property type="gene ID" value="AAEL013921"/>
</dbReference>